<gene>
    <name evidence="1" type="ORF">Mam01_18260</name>
</gene>
<organism evidence="1 2">
    <name type="scientific">Microbispora amethystogenes</name>
    <dbReference type="NCBI Taxonomy" id="1427754"/>
    <lineage>
        <taxon>Bacteria</taxon>
        <taxon>Bacillati</taxon>
        <taxon>Actinomycetota</taxon>
        <taxon>Actinomycetes</taxon>
        <taxon>Streptosporangiales</taxon>
        <taxon>Streptosporangiaceae</taxon>
        <taxon>Microbispora</taxon>
    </lineage>
</organism>
<dbReference type="Proteomes" id="UP000651728">
    <property type="component" value="Unassembled WGS sequence"/>
</dbReference>
<evidence type="ECO:0000313" key="1">
    <source>
        <dbReference type="EMBL" id="GIH31662.1"/>
    </source>
</evidence>
<accession>A0ABQ4FA22</accession>
<reference evidence="1 2" key="1">
    <citation type="submission" date="2021-01" db="EMBL/GenBank/DDBJ databases">
        <title>Whole genome shotgun sequence of Microbispora amethystogenes NBRC 101907.</title>
        <authorList>
            <person name="Komaki H."/>
            <person name="Tamura T."/>
        </authorList>
    </citation>
    <scope>NUCLEOTIDE SEQUENCE [LARGE SCALE GENOMIC DNA]</scope>
    <source>
        <strain evidence="1 2">NBRC 101907</strain>
    </source>
</reference>
<sequence length="180" mass="19195">MLVIIGIMSVTSCSPPIAGVTGVSVDAEGHPIIVLAWCGGATPEGVDISHYEDTSGPWETMPGPSSAATVVDDVDFIAPSLDGQSASVRLDAPDDGWTVEPRPFVLRPGVLYHAFGYQGRGNNQVNTNHVSFSADSVAELKPGSVLVQRYDERQSPPDWGDVTITREEFDRQGQDPANCQ</sequence>
<keyword evidence="2" id="KW-1185">Reference proteome</keyword>
<dbReference type="RefSeq" id="WP_204284935.1">
    <property type="nucleotide sequence ID" value="NZ_BAABEJ010000006.1"/>
</dbReference>
<proteinExistence type="predicted"/>
<protein>
    <recommendedName>
        <fullName evidence="3">Lipoprotein</fullName>
    </recommendedName>
</protein>
<name>A0ABQ4FA22_9ACTN</name>
<comment type="caution">
    <text evidence="1">The sequence shown here is derived from an EMBL/GenBank/DDBJ whole genome shotgun (WGS) entry which is preliminary data.</text>
</comment>
<dbReference type="EMBL" id="BOOB01000013">
    <property type="protein sequence ID" value="GIH31662.1"/>
    <property type="molecule type" value="Genomic_DNA"/>
</dbReference>
<evidence type="ECO:0000313" key="2">
    <source>
        <dbReference type="Proteomes" id="UP000651728"/>
    </source>
</evidence>
<evidence type="ECO:0008006" key="3">
    <source>
        <dbReference type="Google" id="ProtNLM"/>
    </source>
</evidence>